<dbReference type="KEGG" id="trb:HB776_09375"/>
<dbReference type="InterPro" id="IPR011991">
    <property type="entry name" value="ArsR-like_HTH"/>
</dbReference>
<evidence type="ECO:0000256" key="3">
    <source>
        <dbReference type="ARBA" id="ARBA00023163"/>
    </source>
</evidence>
<dbReference type="Pfam" id="PF01037">
    <property type="entry name" value="AsnC_trans_reg"/>
    <property type="match status" value="1"/>
</dbReference>
<organism evidence="5 6">
    <name type="scientific">Tardiphaga robiniae</name>
    <dbReference type="NCBI Taxonomy" id="943830"/>
    <lineage>
        <taxon>Bacteria</taxon>
        <taxon>Pseudomonadati</taxon>
        <taxon>Pseudomonadota</taxon>
        <taxon>Alphaproteobacteria</taxon>
        <taxon>Hyphomicrobiales</taxon>
        <taxon>Nitrobacteraceae</taxon>
        <taxon>Tardiphaga</taxon>
    </lineage>
</organism>
<dbReference type="InterPro" id="IPR019887">
    <property type="entry name" value="Tscrpt_reg_AsnC/Lrp_C"/>
</dbReference>
<keyword evidence="2" id="KW-0238">DNA-binding</keyword>
<dbReference type="InterPro" id="IPR011008">
    <property type="entry name" value="Dimeric_a/b-barrel"/>
</dbReference>
<gene>
    <name evidence="5" type="ORF">HB776_09375</name>
</gene>
<dbReference type="SUPFAM" id="SSF46785">
    <property type="entry name" value="Winged helix' DNA-binding domain"/>
    <property type="match status" value="1"/>
</dbReference>
<dbReference type="SMART" id="SM00344">
    <property type="entry name" value="HTH_ASNC"/>
    <property type="match status" value="1"/>
</dbReference>
<dbReference type="GO" id="GO:0005829">
    <property type="term" value="C:cytosol"/>
    <property type="evidence" value="ECO:0007669"/>
    <property type="project" value="TreeGrafter"/>
</dbReference>
<keyword evidence="1" id="KW-0805">Transcription regulation</keyword>
<dbReference type="Gene3D" id="3.30.70.920">
    <property type="match status" value="1"/>
</dbReference>
<dbReference type="InterPro" id="IPR019885">
    <property type="entry name" value="Tscrpt_reg_HTH_AsnC-type_CS"/>
</dbReference>
<accession>A0A7G6TXE5</accession>
<feature type="domain" description="HTH asnC-type" evidence="4">
    <location>
        <begin position="15"/>
        <end position="76"/>
    </location>
</feature>
<evidence type="ECO:0000313" key="5">
    <source>
        <dbReference type="EMBL" id="QND71427.1"/>
    </source>
</evidence>
<evidence type="ECO:0000256" key="2">
    <source>
        <dbReference type="ARBA" id="ARBA00023125"/>
    </source>
</evidence>
<dbReference type="PROSITE" id="PS00519">
    <property type="entry name" value="HTH_ASNC_1"/>
    <property type="match status" value="1"/>
</dbReference>
<dbReference type="InterPro" id="IPR036388">
    <property type="entry name" value="WH-like_DNA-bd_sf"/>
</dbReference>
<evidence type="ECO:0000259" key="4">
    <source>
        <dbReference type="PROSITE" id="PS50956"/>
    </source>
</evidence>
<dbReference type="PROSITE" id="PS50956">
    <property type="entry name" value="HTH_ASNC_2"/>
    <property type="match status" value="1"/>
</dbReference>
<dbReference type="AlphaFoldDB" id="A0A7G6TXE5"/>
<keyword evidence="3" id="KW-0804">Transcription</keyword>
<dbReference type="SUPFAM" id="SSF54909">
    <property type="entry name" value="Dimeric alpha+beta barrel"/>
    <property type="match status" value="1"/>
</dbReference>
<dbReference type="EMBL" id="CP050292">
    <property type="protein sequence ID" value="QND71427.1"/>
    <property type="molecule type" value="Genomic_DNA"/>
</dbReference>
<dbReference type="GO" id="GO:0043200">
    <property type="term" value="P:response to amino acid"/>
    <property type="evidence" value="ECO:0007669"/>
    <property type="project" value="TreeGrafter"/>
</dbReference>
<name>A0A7G6TXE5_9BRAD</name>
<proteinExistence type="predicted"/>
<evidence type="ECO:0000256" key="1">
    <source>
        <dbReference type="ARBA" id="ARBA00023015"/>
    </source>
</evidence>
<dbReference type="RefSeq" id="WP_184517148.1">
    <property type="nucleotide sequence ID" value="NZ_CP050292.1"/>
</dbReference>
<dbReference type="CDD" id="cd00090">
    <property type="entry name" value="HTH_ARSR"/>
    <property type="match status" value="1"/>
</dbReference>
<dbReference type="InterPro" id="IPR019888">
    <property type="entry name" value="Tscrpt_reg_AsnC-like"/>
</dbReference>
<evidence type="ECO:0000313" key="6">
    <source>
        <dbReference type="Proteomes" id="UP000515291"/>
    </source>
</evidence>
<dbReference type="Pfam" id="PF13412">
    <property type="entry name" value="HTH_24"/>
    <property type="match status" value="1"/>
</dbReference>
<sequence>MTDVDVTTPPIGRRLDAIDRRILTLIQENSSLSVADIGDIVGLSATPCWKRIKRLEGDGVIVGKVALVDPSSIGLDMTIFLDVQSDDHSEAWLRKFSSVVKDMPEVVACYRMAGDVDYCLRIVVSDASEFEEFHRQLNALVRIKSTRPHYVVKTLKSSTSLPIAPEPAQP</sequence>
<dbReference type="PRINTS" id="PR00033">
    <property type="entry name" value="HTHASNC"/>
</dbReference>
<reference evidence="6" key="1">
    <citation type="journal article" date="2020" name="Mol. Plant Microbe">
        <title>Rhizobial microsymbionts of the narrowly endemic Oxytropis species growing in Kamchatka are characterized by significant genetic diversity and possess a set of genes that are associated with T3SS and T6SS secretion systems and can affect the development of symbiosis.</title>
        <authorList>
            <person name="Safronova V."/>
            <person name="Guro P."/>
            <person name="Sazanova A."/>
            <person name="Kuznetsova I."/>
            <person name="Belimov A."/>
            <person name="Yakubov V."/>
            <person name="Chirak E."/>
            <person name="Afonin A."/>
            <person name="Gogolev Y."/>
            <person name="Andronov E."/>
            <person name="Tikhonovich I."/>
        </authorList>
    </citation>
    <scope>NUCLEOTIDE SEQUENCE [LARGE SCALE GENOMIC DNA]</scope>
    <source>
        <strain evidence="6">581</strain>
    </source>
</reference>
<dbReference type="GO" id="GO:0043565">
    <property type="term" value="F:sequence-specific DNA binding"/>
    <property type="evidence" value="ECO:0007669"/>
    <property type="project" value="InterPro"/>
</dbReference>
<dbReference type="InterPro" id="IPR000485">
    <property type="entry name" value="AsnC-type_HTH_dom"/>
</dbReference>
<dbReference type="GO" id="GO:0006355">
    <property type="term" value="P:regulation of DNA-templated transcription"/>
    <property type="evidence" value="ECO:0007669"/>
    <property type="project" value="UniProtKB-ARBA"/>
</dbReference>
<dbReference type="Proteomes" id="UP000515291">
    <property type="component" value="Chromosome"/>
</dbReference>
<dbReference type="InterPro" id="IPR036390">
    <property type="entry name" value="WH_DNA-bd_sf"/>
</dbReference>
<dbReference type="PANTHER" id="PTHR30154">
    <property type="entry name" value="LEUCINE-RESPONSIVE REGULATORY PROTEIN"/>
    <property type="match status" value="1"/>
</dbReference>
<dbReference type="Gene3D" id="1.10.10.10">
    <property type="entry name" value="Winged helix-like DNA-binding domain superfamily/Winged helix DNA-binding domain"/>
    <property type="match status" value="1"/>
</dbReference>
<protein>
    <submittedName>
        <fullName evidence="5">Lrp/AsnC family transcriptional regulator</fullName>
    </submittedName>
</protein>
<dbReference type="PANTHER" id="PTHR30154:SF17">
    <property type="entry name" value="DNA-BINDING TRANSCRIPTIONAL ACTIVATOR DECR"/>
    <property type="match status" value="1"/>
</dbReference>